<gene>
    <name evidence="3" type="ORF">CH365_07965</name>
</gene>
<dbReference type="Pfam" id="PF14358">
    <property type="entry name" value="DUF4405"/>
    <property type="match status" value="1"/>
</dbReference>
<evidence type="ECO:0000313" key="3">
    <source>
        <dbReference type="EMBL" id="PJZ77504.1"/>
    </source>
</evidence>
<evidence type="ECO:0000259" key="2">
    <source>
        <dbReference type="Pfam" id="PF14358"/>
    </source>
</evidence>
<dbReference type="AlphaFoldDB" id="A0A2M9ZZL4"/>
<feature type="transmembrane region" description="Helical" evidence="1">
    <location>
        <begin position="91"/>
        <end position="109"/>
    </location>
</feature>
<keyword evidence="1" id="KW-1133">Transmembrane helix</keyword>
<sequence length="180" mass="20612">MIILWNLLPSQGLMLNESYPIMKIKKEFVTPYLVFIFLTVGATGVLMFFHILDDYTKVVHEFLGLSFVVFAILHVRMNWSNIKNYAKKRQLLIPSIAILILSIAFIVGGKMHGNLEDQILEKFAKSPVSDSFKLLNGDYQQSVEILKKNNIIIDDPSKSLEEICIQNKKSPEEIIELILK</sequence>
<proteinExistence type="predicted"/>
<organism evidence="3 4">
    <name type="scientific">Leptospira neocaledonica</name>
    <dbReference type="NCBI Taxonomy" id="2023192"/>
    <lineage>
        <taxon>Bacteria</taxon>
        <taxon>Pseudomonadati</taxon>
        <taxon>Spirochaetota</taxon>
        <taxon>Spirochaetia</taxon>
        <taxon>Leptospirales</taxon>
        <taxon>Leptospiraceae</taxon>
        <taxon>Leptospira</taxon>
    </lineage>
</organism>
<accession>A0A2M9ZZL4</accession>
<reference evidence="3 4" key="1">
    <citation type="submission" date="2017-07" db="EMBL/GenBank/DDBJ databases">
        <title>Leptospira spp. isolated from tropical soils.</title>
        <authorList>
            <person name="Thibeaux R."/>
            <person name="Iraola G."/>
            <person name="Ferres I."/>
            <person name="Bierque E."/>
            <person name="Girault D."/>
            <person name="Soupe-Gilbert M.-E."/>
            <person name="Picardeau M."/>
            <person name="Goarant C."/>
        </authorList>
    </citation>
    <scope>NUCLEOTIDE SEQUENCE [LARGE SCALE GENOMIC DNA]</scope>
    <source>
        <strain evidence="3 4">ES4-C-A1</strain>
    </source>
</reference>
<dbReference type="EMBL" id="NPEA01000004">
    <property type="protein sequence ID" value="PJZ77504.1"/>
    <property type="molecule type" value="Genomic_DNA"/>
</dbReference>
<protein>
    <recommendedName>
        <fullName evidence="2">Flavinylation-associated cytochrome domain-containing protein</fullName>
    </recommendedName>
</protein>
<dbReference type="Proteomes" id="UP000231843">
    <property type="component" value="Unassembled WGS sequence"/>
</dbReference>
<feature type="transmembrane region" description="Helical" evidence="1">
    <location>
        <begin position="58"/>
        <end position="79"/>
    </location>
</feature>
<keyword evidence="1" id="KW-0812">Transmembrane</keyword>
<feature type="transmembrane region" description="Helical" evidence="1">
    <location>
        <begin position="32"/>
        <end position="52"/>
    </location>
</feature>
<comment type="caution">
    <text evidence="3">The sequence shown here is derived from an EMBL/GenBank/DDBJ whole genome shotgun (WGS) entry which is preliminary data.</text>
</comment>
<evidence type="ECO:0000256" key="1">
    <source>
        <dbReference type="SAM" id="Phobius"/>
    </source>
</evidence>
<feature type="domain" description="Flavinylation-associated cytochrome" evidence="2">
    <location>
        <begin position="28"/>
        <end position="79"/>
    </location>
</feature>
<dbReference type="OrthoDB" id="328341at2"/>
<dbReference type="InterPro" id="IPR025517">
    <property type="entry name" value="DUF4405"/>
</dbReference>
<keyword evidence="4" id="KW-1185">Reference proteome</keyword>
<evidence type="ECO:0000313" key="4">
    <source>
        <dbReference type="Proteomes" id="UP000231843"/>
    </source>
</evidence>
<dbReference type="RefSeq" id="WP_100768054.1">
    <property type="nucleotide sequence ID" value="NZ_NPEA01000004.1"/>
</dbReference>
<keyword evidence="1" id="KW-0472">Membrane</keyword>
<name>A0A2M9ZZL4_9LEPT</name>